<evidence type="ECO:0000313" key="2">
    <source>
        <dbReference type="EMBL" id="WTZ07303.1"/>
    </source>
</evidence>
<evidence type="ECO:0000256" key="1">
    <source>
        <dbReference type="SAM" id="MobiDB-lite"/>
    </source>
</evidence>
<gene>
    <name evidence="2" type="ORF">OG699_04395</name>
</gene>
<proteinExistence type="predicted"/>
<dbReference type="EMBL" id="CP109546">
    <property type="protein sequence ID" value="WTZ07303.1"/>
    <property type="molecule type" value="Genomic_DNA"/>
</dbReference>
<organism evidence="2">
    <name type="scientific">Streptomyces sp. NBC_01393</name>
    <dbReference type="NCBI Taxonomy" id="2903851"/>
    <lineage>
        <taxon>Bacteria</taxon>
        <taxon>Bacillati</taxon>
        <taxon>Actinomycetota</taxon>
        <taxon>Actinomycetes</taxon>
        <taxon>Kitasatosporales</taxon>
        <taxon>Streptomycetaceae</taxon>
        <taxon>Streptomyces</taxon>
    </lineage>
</organism>
<evidence type="ECO:0008006" key="3">
    <source>
        <dbReference type="Google" id="ProtNLM"/>
    </source>
</evidence>
<name>A0AAU3HPI4_9ACTN</name>
<feature type="region of interest" description="Disordered" evidence="1">
    <location>
        <begin position="140"/>
        <end position="206"/>
    </location>
</feature>
<protein>
    <recommendedName>
        <fullName evidence="3">AAA+ ATPase domain-containing protein</fullName>
    </recommendedName>
</protein>
<reference evidence="2" key="1">
    <citation type="submission" date="2022-10" db="EMBL/GenBank/DDBJ databases">
        <title>The complete genomes of actinobacterial strains from the NBC collection.</title>
        <authorList>
            <person name="Joergensen T.S."/>
            <person name="Alvarez Arevalo M."/>
            <person name="Sterndorff E.B."/>
            <person name="Faurdal D."/>
            <person name="Vuksanovic O."/>
            <person name="Mourched A.-S."/>
            <person name="Charusanti P."/>
            <person name="Shaw S."/>
            <person name="Blin K."/>
            <person name="Weber T."/>
        </authorList>
    </citation>
    <scope>NUCLEOTIDE SEQUENCE</scope>
    <source>
        <strain evidence="2">NBC_01393</strain>
    </source>
</reference>
<dbReference type="AlphaFoldDB" id="A0AAU3HPI4"/>
<sequence>MIRNADRRELLGIHPATSLPAGTADELDAELPTYVTRDMDADVRDALRATSRPGSAGGFLLLCGAAATGKTRCAYEAARACPSDWKLCIPRDAAELVEQVDSGADFGRTVIWLDELHRFVVEGGRWGGMAKRAGVRTLRGRLLGGPQPGQPPLGPPRRGRRRRRMVASMARTELGTAHPAAALSEPPRAESGPVPGLDTAAWRDVS</sequence>
<accession>A0AAU3HPI4</accession>